<dbReference type="Gene3D" id="3.90.1170.40">
    <property type="entry name" value="Molybdopterin biosynthesis MoaE subunit"/>
    <property type="match status" value="1"/>
</dbReference>
<dbReference type="Pfam" id="PF02391">
    <property type="entry name" value="MoaE"/>
    <property type="match status" value="1"/>
</dbReference>
<dbReference type="PANTHER" id="PTHR23404">
    <property type="entry name" value="MOLYBDOPTERIN SYNTHASE RELATED"/>
    <property type="match status" value="1"/>
</dbReference>
<dbReference type="RefSeq" id="WP_144255706.1">
    <property type="nucleotide sequence ID" value="NZ_VJZT01000003.1"/>
</dbReference>
<proteinExistence type="inferred from homology"/>
<dbReference type="EMBL" id="VJZT01000003">
    <property type="protein sequence ID" value="TRX41520.1"/>
    <property type="molecule type" value="Genomic_DNA"/>
</dbReference>
<protein>
    <recommendedName>
        <fullName evidence="4">Molybdopterin synthase catalytic subunit</fullName>
        <ecNumber evidence="3">2.8.1.12</ecNumber>
    </recommendedName>
    <alternativeName>
        <fullName evidence="9">MPT synthase subunit 2</fullName>
    </alternativeName>
    <alternativeName>
        <fullName evidence="7">Molybdenum cofactor biosynthesis protein E</fullName>
    </alternativeName>
    <alternativeName>
        <fullName evidence="8">Molybdopterin-converting factor large subunit</fullName>
    </alternativeName>
    <alternativeName>
        <fullName evidence="10">Molybdopterin-converting factor subunit 2</fullName>
    </alternativeName>
</protein>
<dbReference type="InterPro" id="IPR003448">
    <property type="entry name" value="Mopterin_biosynth_MoaE"/>
</dbReference>
<dbReference type="GO" id="GO:0006777">
    <property type="term" value="P:Mo-molybdopterin cofactor biosynthetic process"/>
    <property type="evidence" value="ECO:0007669"/>
    <property type="project" value="UniProtKB-KW"/>
</dbReference>
<organism evidence="13 14">
    <name type="scientific">Flavobacterium restrictum</name>
    <dbReference type="NCBI Taxonomy" id="2594428"/>
    <lineage>
        <taxon>Bacteria</taxon>
        <taxon>Pseudomonadati</taxon>
        <taxon>Bacteroidota</taxon>
        <taxon>Flavobacteriia</taxon>
        <taxon>Flavobacteriales</taxon>
        <taxon>Flavobacteriaceae</taxon>
        <taxon>Flavobacterium</taxon>
    </lineage>
</organism>
<comment type="similarity">
    <text evidence="2">Belongs to the MoaE family.</text>
</comment>
<evidence type="ECO:0000256" key="6">
    <source>
        <dbReference type="ARBA" id="ARBA00026066"/>
    </source>
</evidence>
<keyword evidence="5" id="KW-0501">Molybdenum cofactor biosynthesis</keyword>
<dbReference type="EC" id="2.8.1.12" evidence="3"/>
<comment type="caution">
    <text evidence="13">The sequence shown here is derived from an EMBL/GenBank/DDBJ whole genome shotgun (WGS) entry which is preliminary data.</text>
</comment>
<comment type="pathway">
    <text evidence="1">Cofactor biosynthesis; molybdopterin biosynthesis.</text>
</comment>
<dbReference type="CDD" id="cd00756">
    <property type="entry name" value="MoaE"/>
    <property type="match status" value="1"/>
</dbReference>
<evidence type="ECO:0000256" key="4">
    <source>
        <dbReference type="ARBA" id="ARBA00013858"/>
    </source>
</evidence>
<evidence type="ECO:0000256" key="8">
    <source>
        <dbReference type="ARBA" id="ARBA00030407"/>
    </source>
</evidence>
<dbReference type="SUPFAM" id="SSF54690">
    <property type="entry name" value="Molybdopterin synthase subunit MoaE"/>
    <property type="match status" value="1"/>
</dbReference>
<dbReference type="InterPro" id="IPR036563">
    <property type="entry name" value="MoaE_sf"/>
</dbReference>
<keyword evidence="14" id="KW-1185">Reference proteome</keyword>
<evidence type="ECO:0000256" key="11">
    <source>
        <dbReference type="ARBA" id="ARBA00049878"/>
    </source>
</evidence>
<feature type="region of interest" description="Disordered" evidence="12">
    <location>
        <begin position="1"/>
        <end position="23"/>
    </location>
</feature>
<sequence>MSDKQTNILPVSAPSPSGRAGVGKKSSFIQGEITSEFIGNSIAKHQSKTTIGAHNIFLGQVRADVIEGKTVAAIEYTAYEEMAEQSFYEIREAAFAKFDLTCLHIYHSLGLVKTGEICLFVFVSAPRRKVVYEALEFLVEAIKEKAPVFGKEIFEDESYTWKKNT</sequence>
<evidence type="ECO:0000256" key="10">
    <source>
        <dbReference type="ARBA" id="ARBA00032474"/>
    </source>
</evidence>
<evidence type="ECO:0000313" key="14">
    <source>
        <dbReference type="Proteomes" id="UP000316371"/>
    </source>
</evidence>
<evidence type="ECO:0000256" key="3">
    <source>
        <dbReference type="ARBA" id="ARBA00011950"/>
    </source>
</evidence>
<comment type="subunit">
    <text evidence="6">Heterotetramer of 2 MoaD subunits and 2 MoaE subunits. Also stable as homodimer. The enzyme changes between these two forms during catalysis.</text>
</comment>
<evidence type="ECO:0000256" key="12">
    <source>
        <dbReference type="SAM" id="MobiDB-lite"/>
    </source>
</evidence>
<evidence type="ECO:0000256" key="2">
    <source>
        <dbReference type="ARBA" id="ARBA00005426"/>
    </source>
</evidence>
<reference evidence="13 14" key="1">
    <citation type="submission" date="2019-07" db="EMBL/GenBank/DDBJ databases">
        <title>Novel species of Flavobacterium.</title>
        <authorList>
            <person name="Liu Q."/>
            <person name="Xin Y.-H."/>
        </authorList>
    </citation>
    <scope>NUCLEOTIDE SEQUENCE [LARGE SCALE GENOMIC DNA]</scope>
    <source>
        <strain evidence="13 14">LB1R34</strain>
    </source>
</reference>
<evidence type="ECO:0000256" key="5">
    <source>
        <dbReference type="ARBA" id="ARBA00023150"/>
    </source>
</evidence>
<gene>
    <name evidence="13" type="ORF">FNW21_05340</name>
</gene>
<evidence type="ECO:0000256" key="7">
    <source>
        <dbReference type="ARBA" id="ARBA00029745"/>
    </source>
</evidence>
<evidence type="ECO:0000256" key="9">
    <source>
        <dbReference type="ARBA" id="ARBA00030781"/>
    </source>
</evidence>
<name>A0A553E940_9FLAO</name>
<dbReference type="OrthoDB" id="9803224at2"/>
<accession>A0A553E940</accession>
<evidence type="ECO:0000256" key="1">
    <source>
        <dbReference type="ARBA" id="ARBA00005046"/>
    </source>
</evidence>
<comment type="catalytic activity">
    <reaction evidence="11">
        <text>2 [molybdopterin-synthase sulfur-carrier protein]-C-terminal-Gly-aminoethanethioate + cyclic pyranopterin phosphate + H2O = molybdopterin + 2 [molybdopterin-synthase sulfur-carrier protein]-C-terminal Gly-Gly + 2 H(+)</text>
        <dbReference type="Rhea" id="RHEA:26333"/>
        <dbReference type="Rhea" id="RHEA-COMP:12202"/>
        <dbReference type="Rhea" id="RHEA-COMP:19907"/>
        <dbReference type="ChEBI" id="CHEBI:15377"/>
        <dbReference type="ChEBI" id="CHEBI:15378"/>
        <dbReference type="ChEBI" id="CHEBI:58698"/>
        <dbReference type="ChEBI" id="CHEBI:59648"/>
        <dbReference type="ChEBI" id="CHEBI:90778"/>
        <dbReference type="ChEBI" id="CHEBI:232372"/>
        <dbReference type="EC" id="2.8.1.12"/>
    </reaction>
</comment>
<dbReference type="AlphaFoldDB" id="A0A553E940"/>
<dbReference type="Proteomes" id="UP000316371">
    <property type="component" value="Unassembled WGS sequence"/>
</dbReference>
<evidence type="ECO:0000313" key="13">
    <source>
        <dbReference type="EMBL" id="TRX41520.1"/>
    </source>
</evidence>
<dbReference type="GO" id="GO:0030366">
    <property type="term" value="F:molybdopterin synthase activity"/>
    <property type="evidence" value="ECO:0007669"/>
    <property type="project" value="UniProtKB-EC"/>
</dbReference>